<dbReference type="Proteomes" id="UP000606786">
    <property type="component" value="Unassembled WGS sequence"/>
</dbReference>
<protein>
    <submittedName>
        <fullName evidence="1">(Mediterranean fruit fly) hypothetical protein</fullName>
    </submittedName>
</protein>
<evidence type="ECO:0000313" key="2">
    <source>
        <dbReference type="Proteomes" id="UP000606786"/>
    </source>
</evidence>
<comment type="caution">
    <text evidence="1">The sequence shown here is derived from an EMBL/GenBank/DDBJ whole genome shotgun (WGS) entry which is preliminary data.</text>
</comment>
<dbReference type="SUPFAM" id="SSF55961">
    <property type="entry name" value="Bet v1-like"/>
    <property type="match status" value="1"/>
</dbReference>
<dbReference type="AlphaFoldDB" id="A0A811UX14"/>
<evidence type="ECO:0000313" key="1">
    <source>
        <dbReference type="EMBL" id="CAD7002565.1"/>
    </source>
</evidence>
<sequence>MHARRWNIKKLIICGGAFLIVYILLTSGTREYEIDATIESSKPEQVWEYVADFNKMRTLNPTILNFKIIADAGHTHDWRYTVEYTERLSHWPYWLNGAKADYVVTKTMPGVEPAVYVIESKHKTCFFKGTYCLHSFSVFKCTAAGEDTYCSERVQYQCPPFLENACRREVEFQRRAVMHNLTTIFSKRQQHSY</sequence>
<proteinExistence type="predicted"/>
<name>A0A811UX14_CERCA</name>
<dbReference type="OrthoDB" id="6578546at2759"/>
<dbReference type="KEGG" id="ccat:101460672"/>
<organism evidence="1 2">
    <name type="scientific">Ceratitis capitata</name>
    <name type="common">Mediterranean fruit fly</name>
    <name type="synonym">Tephritis capitata</name>
    <dbReference type="NCBI Taxonomy" id="7213"/>
    <lineage>
        <taxon>Eukaryota</taxon>
        <taxon>Metazoa</taxon>
        <taxon>Ecdysozoa</taxon>
        <taxon>Arthropoda</taxon>
        <taxon>Hexapoda</taxon>
        <taxon>Insecta</taxon>
        <taxon>Pterygota</taxon>
        <taxon>Neoptera</taxon>
        <taxon>Endopterygota</taxon>
        <taxon>Diptera</taxon>
        <taxon>Brachycera</taxon>
        <taxon>Muscomorpha</taxon>
        <taxon>Tephritoidea</taxon>
        <taxon>Tephritidae</taxon>
        <taxon>Ceratitis</taxon>
        <taxon>Ceratitis</taxon>
    </lineage>
</organism>
<gene>
    <name evidence="1" type="ORF">CCAP1982_LOCUS11053</name>
</gene>
<keyword evidence="2" id="KW-1185">Reference proteome</keyword>
<accession>A0A811UX14</accession>
<dbReference type="EMBL" id="CAJHJT010000034">
    <property type="protein sequence ID" value="CAD7002565.1"/>
    <property type="molecule type" value="Genomic_DNA"/>
</dbReference>
<reference evidence="1" key="1">
    <citation type="submission" date="2020-11" db="EMBL/GenBank/DDBJ databases">
        <authorList>
            <person name="Whitehead M."/>
        </authorList>
    </citation>
    <scope>NUCLEOTIDE SEQUENCE</scope>
    <source>
        <strain evidence="1">EGII</strain>
    </source>
</reference>